<evidence type="ECO:0000313" key="1">
    <source>
        <dbReference type="EMBL" id="SDR37608.1"/>
    </source>
</evidence>
<name>A0A1H1IJQ2_9BURK</name>
<dbReference type="RefSeq" id="WP_074770006.1">
    <property type="nucleotide sequence ID" value="NZ_FNKP01000002.1"/>
</dbReference>
<dbReference type="Proteomes" id="UP000183487">
    <property type="component" value="Unassembled WGS sequence"/>
</dbReference>
<evidence type="ECO:0000313" key="2">
    <source>
        <dbReference type="Proteomes" id="UP000183487"/>
    </source>
</evidence>
<reference evidence="2" key="1">
    <citation type="submission" date="2016-10" db="EMBL/GenBank/DDBJ databases">
        <authorList>
            <person name="Varghese N."/>
        </authorList>
    </citation>
    <scope>NUCLEOTIDE SEQUENCE [LARGE SCALE GENOMIC DNA]</scope>
    <source>
        <strain evidence="2">GAS106B</strain>
    </source>
</reference>
<dbReference type="EMBL" id="FNKP01000002">
    <property type="protein sequence ID" value="SDR37608.1"/>
    <property type="molecule type" value="Genomic_DNA"/>
</dbReference>
<gene>
    <name evidence="1" type="ORF">SAMN05443245_5244</name>
</gene>
<accession>A0A1H1IJQ2</accession>
<protein>
    <submittedName>
        <fullName evidence="1">Uncharacterized protein</fullName>
    </submittedName>
</protein>
<proteinExistence type="predicted"/>
<keyword evidence="2" id="KW-1185">Reference proteome</keyword>
<dbReference type="AlphaFoldDB" id="A0A1H1IJQ2"/>
<organism evidence="1 2">
    <name type="scientific">Paraburkholderia fungorum</name>
    <dbReference type="NCBI Taxonomy" id="134537"/>
    <lineage>
        <taxon>Bacteria</taxon>
        <taxon>Pseudomonadati</taxon>
        <taxon>Pseudomonadota</taxon>
        <taxon>Betaproteobacteria</taxon>
        <taxon>Burkholderiales</taxon>
        <taxon>Burkholderiaceae</taxon>
        <taxon>Paraburkholderia</taxon>
    </lineage>
</organism>
<sequence length="131" mass="14704">MAFVPYTFTDAQLVDVRRFCGYPAYGDGAVVFPMPWIMRQYLALEYRLQHISENEGAVVVNTYLTNLTTLENAIPGTSANLDTDVAAVWTHNKNELRDRDALFDSWRRRLCNFLGIPPGPNFGGCSNALVV</sequence>
<dbReference type="OrthoDB" id="8593911at2"/>